<sequence>MESLVIPFLHILRIINSHHSKDSVTQSHGISVELDPTASKKLALAYAEGLNDEQRRIMFYDLVRFDEPKMTITMLFTSGYAECSWCKRLEWVRRGNLECVTKDSPNGLVVLEELPFTRWGAYLVSLGVITRENSRELFSAHDVYENRRKISESYAVISTDSTIMRELPKTRCQRCLFVSKQVPNASLEG</sequence>
<dbReference type="EMBL" id="JOJR01000209">
    <property type="protein sequence ID" value="RCN42116.1"/>
    <property type="molecule type" value="Genomic_DNA"/>
</dbReference>
<dbReference type="Proteomes" id="UP000252519">
    <property type="component" value="Unassembled WGS sequence"/>
</dbReference>
<keyword evidence="2" id="KW-1185">Reference proteome</keyword>
<gene>
    <name evidence="1" type="ORF">ANCCAN_11909</name>
</gene>
<organism evidence="1 2">
    <name type="scientific">Ancylostoma caninum</name>
    <name type="common">Dog hookworm</name>
    <dbReference type="NCBI Taxonomy" id="29170"/>
    <lineage>
        <taxon>Eukaryota</taxon>
        <taxon>Metazoa</taxon>
        <taxon>Ecdysozoa</taxon>
        <taxon>Nematoda</taxon>
        <taxon>Chromadorea</taxon>
        <taxon>Rhabditida</taxon>
        <taxon>Rhabditina</taxon>
        <taxon>Rhabditomorpha</taxon>
        <taxon>Strongyloidea</taxon>
        <taxon>Ancylostomatidae</taxon>
        <taxon>Ancylostomatinae</taxon>
        <taxon>Ancylostoma</taxon>
    </lineage>
</organism>
<evidence type="ECO:0000313" key="1">
    <source>
        <dbReference type="EMBL" id="RCN42116.1"/>
    </source>
</evidence>
<accession>A0A368GCJ6</accession>
<protein>
    <submittedName>
        <fullName evidence="1">Uncharacterized protein</fullName>
    </submittedName>
</protein>
<dbReference type="OrthoDB" id="10388567at2759"/>
<evidence type="ECO:0000313" key="2">
    <source>
        <dbReference type="Proteomes" id="UP000252519"/>
    </source>
</evidence>
<dbReference type="AlphaFoldDB" id="A0A368GCJ6"/>
<comment type="caution">
    <text evidence="1">The sequence shown here is derived from an EMBL/GenBank/DDBJ whole genome shotgun (WGS) entry which is preliminary data.</text>
</comment>
<name>A0A368GCJ6_ANCCA</name>
<proteinExistence type="predicted"/>
<reference evidence="1 2" key="1">
    <citation type="submission" date="2014-10" db="EMBL/GenBank/DDBJ databases">
        <title>Draft genome of the hookworm Ancylostoma caninum.</title>
        <authorList>
            <person name="Mitreva M."/>
        </authorList>
    </citation>
    <scope>NUCLEOTIDE SEQUENCE [LARGE SCALE GENOMIC DNA]</scope>
    <source>
        <strain evidence="1 2">Baltimore</strain>
    </source>
</reference>